<evidence type="ECO:0000256" key="5">
    <source>
        <dbReference type="RuleBase" id="RU367127"/>
    </source>
</evidence>
<evidence type="ECO:0000256" key="4">
    <source>
        <dbReference type="PROSITE-ProRule" id="PRU01002"/>
    </source>
</evidence>
<evidence type="ECO:0000256" key="3">
    <source>
        <dbReference type="ARBA" id="ARBA00023242"/>
    </source>
</evidence>
<dbReference type="InterPro" id="IPR031137">
    <property type="entry name" value="GRF"/>
</dbReference>
<dbReference type="GO" id="GO:0006355">
    <property type="term" value="P:regulation of DNA-templated transcription"/>
    <property type="evidence" value="ECO:0007669"/>
    <property type="project" value="InterPro"/>
</dbReference>
<gene>
    <name evidence="9" type="ORF">LVIROSA_LOCUS37128</name>
</gene>
<dbReference type="PROSITE" id="PS51667">
    <property type="entry name" value="WRC"/>
    <property type="match status" value="1"/>
</dbReference>
<keyword evidence="5" id="KW-0010">Activator</keyword>
<protein>
    <recommendedName>
        <fullName evidence="5">Growth-regulating factor</fullName>
    </recommendedName>
</protein>
<evidence type="ECO:0000256" key="1">
    <source>
        <dbReference type="ARBA" id="ARBA00004123"/>
    </source>
</evidence>
<keyword evidence="5" id="KW-0804">Transcription</keyword>
<evidence type="ECO:0000259" key="7">
    <source>
        <dbReference type="PROSITE" id="PS51666"/>
    </source>
</evidence>
<dbReference type="EMBL" id="CAKMRJ010005745">
    <property type="protein sequence ID" value="CAH1451788.1"/>
    <property type="molecule type" value="Genomic_DNA"/>
</dbReference>
<name>A0AAU9PP32_9ASTR</name>
<dbReference type="AlphaFoldDB" id="A0AAU9PP32"/>
<evidence type="ECO:0000256" key="6">
    <source>
        <dbReference type="SAM" id="MobiDB-lite"/>
    </source>
</evidence>
<dbReference type="InterPro" id="IPR014977">
    <property type="entry name" value="WRC_dom"/>
</dbReference>
<evidence type="ECO:0000313" key="10">
    <source>
        <dbReference type="Proteomes" id="UP001157418"/>
    </source>
</evidence>
<keyword evidence="5" id="KW-0805">Transcription regulation</keyword>
<accession>A0AAU9PP32</accession>
<reference evidence="9 10" key="1">
    <citation type="submission" date="2022-01" db="EMBL/GenBank/DDBJ databases">
        <authorList>
            <person name="Xiong W."/>
            <person name="Schranz E."/>
        </authorList>
    </citation>
    <scope>NUCLEOTIDE SEQUENCE [LARGE SCALE GENOMIC DNA]</scope>
</reference>
<dbReference type="Pfam" id="PF08880">
    <property type="entry name" value="QLQ"/>
    <property type="match status" value="1"/>
</dbReference>
<feature type="domain" description="WRC" evidence="8">
    <location>
        <begin position="84"/>
        <end position="128"/>
    </location>
</feature>
<dbReference type="PROSITE" id="PS51666">
    <property type="entry name" value="QLQ"/>
    <property type="match status" value="1"/>
</dbReference>
<comment type="similarity">
    <text evidence="2 5">Belongs to the GRF family.</text>
</comment>
<proteinExistence type="inferred from homology"/>
<dbReference type="GO" id="GO:0099402">
    <property type="term" value="P:plant organ development"/>
    <property type="evidence" value="ECO:0007669"/>
    <property type="project" value="UniProtKB-ARBA"/>
</dbReference>
<keyword evidence="3 4" id="KW-0539">Nucleus</keyword>
<dbReference type="Proteomes" id="UP001157418">
    <property type="component" value="Unassembled WGS sequence"/>
</dbReference>
<feature type="short sequence motif" description="Bipartite nuclear localization signal" evidence="4">
    <location>
        <begin position="89"/>
        <end position="99"/>
    </location>
</feature>
<feature type="region of interest" description="Disordered" evidence="6">
    <location>
        <begin position="114"/>
        <end position="134"/>
    </location>
</feature>
<comment type="caution">
    <text evidence="9">The sequence shown here is derived from an EMBL/GenBank/DDBJ whole genome shotgun (WGS) entry which is preliminary data.</text>
</comment>
<feature type="domain" description="QLQ" evidence="7">
    <location>
        <begin position="20"/>
        <end position="55"/>
    </location>
</feature>
<comment type="subcellular location">
    <subcellularLocation>
        <location evidence="1 4 5">Nucleus</location>
    </subcellularLocation>
</comment>
<comment type="function">
    <text evidence="5">Transcription activator.</text>
</comment>
<dbReference type="GO" id="GO:0005634">
    <property type="term" value="C:nucleus"/>
    <property type="evidence" value="ECO:0007669"/>
    <property type="project" value="UniProtKB-SubCell"/>
</dbReference>
<dbReference type="GO" id="GO:0005524">
    <property type="term" value="F:ATP binding"/>
    <property type="evidence" value="ECO:0007669"/>
    <property type="project" value="UniProtKB-UniRule"/>
</dbReference>
<feature type="short sequence motif" description="Bipartite nuclear localization signal" evidence="4">
    <location>
        <begin position="117"/>
        <end position="124"/>
    </location>
</feature>
<dbReference type="PANTHER" id="PTHR31602:SF8">
    <property type="entry name" value="GROWTH-REGULATING FACTOR 5"/>
    <property type="match status" value="1"/>
</dbReference>
<organism evidence="9 10">
    <name type="scientific">Lactuca virosa</name>
    <dbReference type="NCBI Taxonomy" id="75947"/>
    <lineage>
        <taxon>Eukaryota</taxon>
        <taxon>Viridiplantae</taxon>
        <taxon>Streptophyta</taxon>
        <taxon>Embryophyta</taxon>
        <taxon>Tracheophyta</taxon>
        <taxon>Spermatophyta</taxon>
        <taxon>Magnoliopsida</taxon>
        <taxon>eudicotyledons</taxon>
        <taxon>Gunneridae</taxon>
        <taxon>Pentapetalae</taxon>
        <taxon>asterids</taxon>
        <taxon>campanulids</taxon>
        <taxon>Asterales</taxon>
        <taxon>Asteraceae</taxon>
        <taxon>Cichorioideae</taxon>
        <taxon>Cichorieae</taxon>
        <taxon>Lactucinae</taxon>
        <taxon>Lactuca</taxon>
    </lineage>
</organism>
<dbReference type="InterPro" id="IPR014978">
    <property type="entry name" value="Gln-Leu-Gln_QLQ"/>
</dbReference>
<dbReference type="Pfam" id="PF08879">
    <property type="entry name" value="WRC"/>
    <property type="match status" value="1"/>
</dbReference>
<evidence type="ECO:0000256" key="2">
    <source>
        <dbReference type="ARBA" id="ARBA00008122"/>
    </source>
</evidence>
<keyword evidence="10" id="KW-1185">Reference proteome</keyword>
<sequence length="295" mass="32675">MSGSKSVAVSGGGGDWYRAPFTAVQWQELEHQALIYKYLVAGVPVPSDLVLPIRRSLEALSAKLLHHPALGYTNLSLYYGKKFDPEPGRCRRTDGKKWRCSKEAFHESKYCERHMNRGRNRSRKPVESQSTAKGGSYQNVISTATVSATAKSLYPITTNSGTGSYNFGNNGSKLQLDTHPYGTNTKDRRYAQEQTVTVNVDNQNYTSNLCGDSNGNGNDLDNSWSSQVVTNSSSLLSEPQNDSYSNTFEPMIDDDANNSISMSSSKQHFCFFGDQVNHDEQDNAMLPIPWSNLNA</sequence>
<comment type="domain">
    <text evidence="5">The QLQ domain and WRC domain may be involved in protein-protein interaction and DNA-binding, respectively.</text>
</comment>
<evidence type="ECO:0000259" key="8">
    <source>
        <dbReference type="PROSITE" id="PS51667"/>
    </source>
</evidence>
<evidence type="ECO:0000313" key="9">
    <source>
        <dbReference type="EMBL" id="CAH1451788.1"/>
    </source>
</evidence>
<dbReference type="GO" id="GO:0006351">
    <property type="term" value="P:DNA-templated transcription"/>
    <property type="evidence" value="ECO:0007669"/>
    <property type="project" value="UniProtKB-UniRule"/>
</dbReference>
<dbReference type="PANTHER" id="PTHR31602">
    <property type="entry name" value="GROWTH-REGULATING FACTOR 5"/>
    <property type="match status" value="1"/>
</dbReference>
<dbReference type="SMART" id="SM00951">
    <property type="entry name" value="QLQ"/>
    <property type="match status" value="1"/>
</dbReference>